<evidence type="ECO:0000313" key="3">
    <source>
        <dbReference type="Proteomes" id="UP000199137"/>
    </source>
</evidence>
<name>A0A1I5L2S1_9PSEU</name>
<feature type="compositionally biased region" description="Low complexity" evidence="1">
    <location>
        <begin position="212"/>
        <end position="225"/>
    </location>
</feature>
<dbReference type="STRING" id="112413.SAMN05421854_103407"/>
<evidence type="ECO:0000256" key="1">
    <source>
        <dbReference type="SAM" id="MobiDB-lite"/>
    </source>
</evidence>
<protein>
    <submittedName>
        <fullName evidence="2">Uncharacterized protein</fullName>
    </submittedName>
</protein>
<feature type="region of interest" description="Disordered" evidence="1">
    <location>
        <begin position="1"/>
        <end position="68"/>
    </location>
</feature>
<proteinExistence type="predicted"/>
<dbReference type="Proteomes" id="UP000199137">
    <property type="component" value="Unassembled WGS sequence"/>
</dbReference>
<sequence>MSGDAGSDRHRRSRRRLRGPLITVDRRAPARQRSSLGPPRLSRHRRAGFRPAGRGQFPTPPHRTRPACSPCFHRVTRLRCPAQPHRASPGGGADSRHALSRRHCGSPPPRRAPLRCPVLLHRASPGGGTDSHHAPAAAPRTAPPWRLPRVAPTPATPPPGPAAALRNVAPPGPAAAPHPAPPAVPTSPPPVPPPTPTTGPHAAERRTFQAFRGCGRPRCGGSSPRSPHRAPTWTHLRDLRKRATRRSGAAARRVDCGEKWGTVVPSGAEGSPRAGTGRGANRIR</sequence>
<feature type="compositionally biased region" description="Basic residues" evidence="1">
    <location>
        <begin position="9"/>
        <end position="18"/>
    </location>
</feature>
<reference evidence="2 3" key="1">
    <citation type="submission" date="2016-10" db="EMBL/GenBank/DDBJ databases">
        <authorList>
            <person name="de Groot N.N."/>
        </authorList>
    </citation>
    <scope>NUCLEOTIDE SEQUENCE [LARGE SCALE GENOMIC DNA]</scope>
    <source>
        <strain evidence="2 3">DSM 44637</strain>
    </source>
</reference>
<gene>
    <name evidence="2" type="ORF">SAMN05421854_103407</name>
</gene>
<accession>A0A1I5L2S1</accession>
<dbReference type="AlphaFoldDB" id="A0A1I5L2S1"/>
<evidence type="ECO:0000313" key="2">
    <source>
        <dbReference type="EMBL" id="SFO91051.1"/>
    </source>
</evidence>
<feature type="compositionally biased region" description="Pro residues" evidence="1">
    <location>
        <begin position="170"/>
        <end position="197"/>
    </location>
</feature>
<feature type="region of interest" description="Disordered" evidence="1">
    <location>
        <begin position="82"/>
        <end position="284"/>
    </location>
</feature>
<organism evidence="2 3">
    <name type="scientific">Amycolatopsis rubida</name>
    <dbReference type="NCBI Taxonomy" id="112413"/>
    <lineage>
        <taxon>Bacteria</taxon>
        <taxon>Bacillati</taxon>
        <taxon>Actinomycetota</taxon>
        <taxon>Actinomycetes</taxon>
        <taxon>Pseudonocardiales</taxon>
        <taxon>Pseudonocardiaceae</taxon>
        <taxon>Amycolatopsis</taxon>
    </lineage>
</organism>
<dbReference type="EMBL" id="FOWC01000003">
    <property type="protein sequence ID" value="SFO91051.1"/>
    <property type="molecule type" value="Genomic_DNA"/>
</dbReference>